<evidence type="ECO:0000256" key="3">
    <source>
        <dbReference type="ARBA" id="ARBA00022741"/>
    </source>
</evidence>
<evidence type="ECO:0000256" key="5">
    <source>
        <dbReference type="ARBA" id="ARBA00022840"/>
    </source>
</evidence>
<proteinExistence type="predicted"/>
<accession>A0A139H4F6</accession>
<keyword evidence="3" id="KW-0547">Nucleotide-binding</keyword>
<dbReference type="PANTHER" id="PTHR43671">
    <property type="entry name" value="SERINE/THREONINE-PROTEIN KINASE NEK"/>
    <property type="match status" value="1"/>
</dbReference>
<dbReference type="InterPro" id="IPR000719">
    <property type="entry name" value="Prot_kinase_dom"/>
</dbReference>
<evidence type="ECO:0000256" key="1">
    <source>
        <dbReference type="ARBA" id="ARBA00012513"/>
    </source>
</evidence>
<evidence type="ECO:0000259" key="6">
    <source>
        <dbReference type="PROSITE" id="PS50011"/>
    </source>
</evidence>
<dbReference type="InterPro" id="IPR050660">
    <property type="entry name" value="NEK_Ser/Thr_kinase"/>
</dbReference>
<keyword evidence="2" id="KW-0808">Transferase</keyword>
<organism evidence="7 8">
    <name type="scientific">Pseudocercospora eumusae</name>
    <dbReference type="NCBI Taxonomy" id="321146"/>
    <lineage>
        <taxon>Eukaryota</taxon>
        <taxon>Fungi</taxon>
        <taxon>Dikarya</taxon>
        <taxon>Ascomycota</taxon>
        <taxon>Pezizomycotina</taxon>
        <taxon>Dothideomycetes</taxon>
        <taxon>Dothideomycetidae</taxon>
        <taxon>Mycosphaerellales</taxon>
        <taxon>Mycosphaerellaceae</taxon>
        <taxon>Pseudocercospora</taxon>
    </lineage>
</organism>
<gene>
    <name evidence="7" type="ORF">AC578_9614</name>
</gene>
<dbReference type="OrthoDB" id="10265230at2759"/>
<reference evidence="7 8" key="1">
    <citation type="submission" date="2015-07" db="EMBL/GenBank/DDBJ databases">
        <title>Comparative genomics of the Sigatoka disease complex on banana suggests a link between parallel evolutionary changes in Pseudocercospora fijiensis and Pseudocercospora eumusae and increased virulence on the banana host.</title>
        <authorList>
            <person name="Chang T.-C."/>
            <person name="Salvucci A."/>
            <person name="Crous P.W."/>
            <person name="Stergiopoulos I."/>
        </authorList>
    </citation>
    <scope>NUCLEOTIDE SEQUENCE [LARGE SCALE GENOMIC DNA]</scope>
    <source>
        <strain evidence="7 8">CBS 114824</strain>
    </source>
</reference>
<dbReference type="AlphaFoldDB" id="A0A139H4F6"/>
<dbReference type="GO" id="GO:0005524">
    <property type="term" value="F:ATP binding"/>
    <property type="evidence" value="ECO:0007669"/>
    <property type="project" value="UniProtKB-KW"/>
</dbReference>
<sequence>MALNNTPEVSRFRDHWESYFSRLERFNVSTAQRASFEQLFHRSIRLVNLSYVPQTPALEYYMTPDVLYYYVHQAVVLTETRYIQDTLIYHRAKWSPHIEAVRNSCGNDGAAYLEQEWIGLANYFRSSLDARILREIDLNDIWAAQWSGRVGQLAALHLPRRMQIRFNDLVDRIQELAKNNNGLIFPHEMPTVATVGEYCDALNDEITDVLVGSVHNQWVVWNRDPETRARYGRLRSNVAAGHAPYGPDQESPTNQKNAIISDRAGRLSFGSERAGLPAEQGYWINKGILGKGGWGCASIWLRYNANGSIVERVVTKEGYLGSKWDSERYWHGPKADRVPLEYILQRTLSNLPKANNIVHCLAYGLYERFRMYRLYMEYCQHGDLEQSLREYFDFARMVERSAVGGIKVQYPDRLLWRMFTGLAAAACLMVQGYLPGDGPADEDHKAIVHRDLKPANIFFAAPRDSSDFPEAKVGDLGLATFADHPKTKHTCCGTHGYLAPEVYRFGNPYPVGPMSDIWAIGRIMLCLVNLSTEDEEEEWLPYPVDLQTFVPFKEGATDGRDAGLCQLIMDCLNPYPGDRPDAVRLYHRLQMMSDKFASAEFDKENEVVIVAPDRYKPFAR</sequence>
<dbReference type="InterPro" id="IPR011009">
    <property type="entry name" value="Kinase-like_dom_sf"/>
</dbReference>
<dbReference type="PROSITE" id="PS00108">
    <property type="entry name" value="PROTEIN_KINASE_ST"/>
    <property type="match status" value="1"/>
</dbReference>
<dbReference type="Pfam" id="PF00069">
    <property type="entry name" value="Pkinase"/>
    <property type="match status" value="1"/>
</dbReference>
<dbReference type="InterPro" id="IPR008271">
    <property type="entry name" value="Ser/Thr_kinase_AS"/>
</dbReference>
<evidence type="ECO:0000313" key="7">
    <source>
        <dbReference type="EMBL" id="KXS97366.1"/>
    </source>
</evidence>
<dbReference type="EC" id="2.7.11.1" evidence="1"/>
<name>A0A139H4F6_9PEZI</name>
<comment type="caution">
    <text evidence="7">The sequence shown here is derived from an EMBL/GenBank/DDBJ whole genome shotgun (WGS) entry which is preliminary data.</text>
</comment>
<dbReference type="Gene3D" id="1.10.510.10">
    <property type="entry name" value="Transferase(Phosphotransferase) domain 1"/>
    <property type="match status" value="1"/>
</dbReference>
<dbReference type="SMART" id="SM00220">
    <property type="entry name" value="S_TKc"/>
    <property type="match status" value="1"/>
</dbReference>
<keyword evidence="4" id="KW-0418">Kinase</keyword>
<evidence type="ECO:0000313" key="8">
    <source>
        <dbReference type="Proteomes" id="UP000070133"/>
    </source>
</evidence>
<keyword evidence="5" id="KW-0067">ATP-binding</keyword>
<protein>
    <recommendedName>
        <fullName evidence="1">non-specific serine/threonine protein kinase</fullName>
        <ecNumber evidence="1">2.7.11.1</ecNumber>
    </recommendedName>
</protein>
<dbReference type="SUPFAM" id="SSF56112">
    <property type="entry name" value="Protein kinase-like (PK-like)"/>
    <property type="match status" value="1"/>
</dbReference>
<dbReference type="PANTHER" id="PTHR43671:SF13">
    <property type="entry name" value="SERINE_THREONINE-PROTEIN KINASE NEK2"/>
    <property type="match status" value="1"/>
</dbReference>
<dbReference type="PROSITE" id="PS50011">
    <property type="entry name" value="PROTEIN_KINASE_DOM"/>
    <property type="match status" value="1"/>
</dbReference>
<evidence type="ECO:0000256" key="2">
    <source>
        <dbReference type="ARBA" id="ARBA00022679"/>
    </source>
</evidence>
<keyword evidence="8" id="KW-1185">Reference proteome</keyword>
<evidence type="ECO:0000256" key="4">
    <source>
        <dbReference type="ARBA" id="ARBA00022777"/>
    </source>
</evidence>
<dbReference type="Proteomes" id="UP000070133">
    <property type="component" value="Unassembled WGS sequence"/>
</dbReference>
<dbReference type="EMBL" id="LFZN01000145">
    <property type="protein sequence ID" value="KXS97366.1"/>
    <property type="molecule type" value="Genomic_DNA"/>
</dbReference>
<dbReference type="GO" id="GO:0004674">
    <property type="term" value="F:protein serine/threonine kinase activity"/>
    <property type="evidence" value="ECO:0007669"/>
    <property type="project" value="UniProtKB-EC"/>
</dbReference>
<feature type="domain" description="Protein kinase" evidence="6">
    <location>
        <begin position="283"/>
        <end position="597"/>
    </location>
</feature>